<protein>
    <recommendedName>
        <fullName evidence="4">T9SS type A sorting domain-containing protein</fullName>
    </recommendedName>
</protein>
<feature type="chain" id="PRO_5016711560" description="T9SS type A sorting domain-containing protein" evidence="1">
    <location>
        <begin position="24"/>
        <end position="131"/>
    </location>
</feature>
<sequence length="131" mass="14982">MKTPLFTLIFFFGMVTTYIQATAQSTVETPSFSASIYPVSGTSKVRVAVSKEYGKKFFLYVRDENQHLIYFEQLTKRITQHRFDLNLNELSNGKYYINLSDGKEPMVTKIIVKEQAVLATPILSNQILCLN</sequence>
<evidence type="ECO:0000313" key="2">
    <source>
        <dbReference type="EMBL" id="RDB03555.1"/>
    </source>
</evidence>
<dbReference type="AlphaFoldDB" id="A0A369I5M1"/>
<feature type="signal peptide" evidence="1">
    <location>
        <begin position="1"/>
        <end position="23"/>
    </location>
</feature>
<evidence type="ECO:0000256" key="1">
    <source>
        <dbReference type="SAM" id="SignalP"/>
    </source>
</evidence>
<accession>A0A369I5M1</accession>
<comment type="caution">
    <text evidence="2">The sequence shown here is derived from an EMBL/GenBank/DDBJ whole genome shotgun (WGS) entry which is preliminary data.</text>
</comment>
<dbReference type="EMBL" id="QPIW01000025">
    <property type="protein sequence ID" value="RDB03555.1"/>
    <property type="molecule type" value="Genomic_DNA"/>
</dbReference>
<dbReference type="Proteomes" id="UP000253141">
    <property type="component" value="Unassembled WGS sequence"/>
</dbReference>
<gene>
    <name evidence="2" type="ORF">DVG78_22880</name>
</gene>
<name>A0A369I5M1_9BACT</name>
<keyword evidence="1" id="KW-0732">Signal</keyword>
<keyword evidence="3" id="KW-1185">Reference proteome</keyword>
<dbReference type="RefSeq" id="WP_114463354.1">
    <property type="nucleotide sequence ID" value="NZ_QPIW01000025.1"/>
</dbReference>
<evidence type="ECO:0000313" key="3">
    <source>
        <dbReference type="Proteomes" id="UP000253141"/>
    </source>
</evidence>
<organism evidence="2 3">
    <name type="scientific">Runella aurantiaca</name>
    <dbReference type="NCBI Taxonomy" id="2282308"/>
    <lineage>
        <taxon>Bacteria</taxon>
        <taxon>Pseudomonadati</taxon>
        <taxon>Bacteroidota</taxon>
        <taxon>Cytophagia</taxon>
        <taxon>Cytophagales</taxon>
        <taxon>Spirosomataceae</taxon>
        <taxon>Runella</taxon>
    </lineage>
</organism>
<reference evidence="2 3" key="1">
    <citation type="submission" date="2018-07" db="EMBL/GenBank/DDBJ databases">
        <title>Genome analysis of Runella aurantiaca.</title>
        <authorList>
            <person name="Yang X."/>
        </authorList>
    </citation>
    <scope>NUCLEOTIDE SEQUENCE [LARGE SCALE GENOMIC DNA]</scope>
    <source>
        <strain evidence="2 3">YX9</strain>
    </source>
</reference>
<dbReference type="OrthoDB" id="956622at2"/>
<proteinExistence type="predicted"/>
<evidence type="ECO:0008006" key="4">
    <source>
        <dbReference type="Google" id="ProtNLM"/>
    </source>
</evidence>